<dbReference type="GeneID" id="99096365"/>
<dbReference type="GO" id="GO:0015074">
    <property type="term" value="P:DNA integration"/>
    <property type="evidence" value="ECO:0007669"/>
    <property type="project" value="InterPro"/>
</dbReference>
<sequence length="361" mass="42396">MVRLYENGKPRNEIVREYDLTPSALGKWIKQHQNTGSFNHQDNLSDDEKELIKLRKEVQHLKMENDIFKASSADHGTKIEIIQKNAHQYSVSAMCKVLKIPRSTYYESIKRNTTNQKDDDLELENIIIDTFNSNRKSFGTRRIKNNLNNKGLTVSRRKIGRIMKKYNLVSVYTKAKYKHHPKETNEKRIKNHLNRTFNREQPMEALVSDLTYVRVENTWHYICLFIDLFNREIVGYSAGKNKDANLVVKAISKINHNLKQITLFHTDRGKEFDNKLIDEVLKTFEIERSLSTKGCPYDNAVAEATMKALKTELVKQMKFESLEQLETQLFDYVNWYNNFRPHSSLQYLTPVAFKDLHMKSV</sequence>
<proteinExistence type="predicted"/>
<organism evidence="3 4">
    <name type="scientific">Macrococcoides bohemicum</name>
    <dbReference type="NCBI Taxonomy" id="1903056"/>
    <lineage>
        <taxon>Bacteria</taxon>
        <taxon>Bacillati</taxon>
        <taxon>Bacillota</taxon>
        <taxon>Bacilli</taxon>
        <taxon>Bacillales</taxon>
        <taxon>Staphylococcaceae</taxon>
        <taxon>Macrococcoides</taxon>
    </lineage>
</organism>
<feature type="domain" description="Integrase catalytic" evidence="2">
    <location>
        <begin position="198"/>
        <end position="358"/>
    </location>
</feature>
<dbReference type="SUPFAM" id="SSF46689">
    <property type="entry name" value="Homeodomain-like"/>
    <property type="match status" value="1"/>
</dbReference>
<dbReference type="PANTHER" id="PTHR46889:SF5">
    <property type="entry name" value="INTEGRASE PROTEIN"/>
    <property type="match status" value="1"/>
</dbReference>
<dbReference type="NCBIfam" id="NF033516">
    <property type="entry name" value="transpos_IS3"/>
    <property type="match status" value="1"/>
</dbReference>
<dbReference type="AlphaFoldDB" id="A0AAE7QA03"/>
<protein>
    <submittedName>
        <fullName evidence="3">IS3 family transposase</fullName>
    </submittedName>
</protein>
<dbReference type="InterPro" id="IPR009057">
    <property type="entry name" value="Homeodomain-like_sf"/>
</dbReference>
<comment type="function">
    <text evidence="1">Involved in the transposition of the insertion sequence.</text>
</comment>
<evidence type="ECO:0000313" key="3">
    <source>
        <dbReference type="EMBL" id="QYA42433.1"/>
    </source>
</evidence>
<evidence type="ECO:0000259" key="2">
    <source>
        <dbReference type="PROSITE" id="PS50994"/>
    </source>
</evidence>
<evidence type="ECO:0000256" key="1">
    <source>
        <dbReference type="ARBA" id="ARBA00002286"/>
    </source>
</evidence>
<gene>
    <name evidence="3" type="ORF">KYI11_00310</name>
</gene>
<dbReference type="InterPro" id="IPR048020">
    <property type="entry name" value="Transpos_IS3"/>
</dbReference>
<dbReference type="InterPro" id="IPR012337">
    <property type="entry name" value="RNaseH-like_sf"/>
</dbReference>
<dbReference type="Gene3D" id="3.30.420.10">
    <property type="entry name" value="Ribonuclease H-like superfamily/Ribonuclease H"/>
    <property type="match status" value="1"/>
</dbReference>
<dbReference type="InterPro" id="IPR050900">
    <property type="entry name" value="Transposase_IS3/IS150/IS904"/>
</dbReference>
<dbReference type="Pfam" id="PF13683">
    <property type="entry name" value="rve_3"/>
    <property type="match status" value="1"/>
</dbReference>
<reference evidence="3 4" key="1">
    <citation type="submission" date="2021-07" db="EMBL/GenBank/DDBJ databases">
        <title>Prevalence and characterization of methicillin-resistant Macrococcus spp. in food producing animals and meat in Switzerland in 2019.</title>
        <authorList>
            <person name="Keller J.E."/>
            <person name="Schwendener S."/>
            <person name="Neuenschwander J."/>
            <person name="Overesch G."/>
            <person name="Perreten V."/>
        </authorList>
    </citation>
    <scope>NUCLEOTIDE SEQUENCE [LARGE SCALE GENOMIC DNA]</scope>
    <source>
        <strain evidence="3 4">19Msa0936</strain>
    </source>
</reference>
<keyword evidence="4" id="KW-1185">Reference proteome</keyword>
<accession>A0AAE7QA03</accession>
<dbReference type="InterPro" id="IPR036397">
    <property type="entry name" value="RNaseH_sf"/>
</dbReference>
<dbReference type="Proteomes" id="UP000826802">
    <property type="component" value="Chromosome"/>
</dbReference>
<evidence type="ECO:0000313" key="4">
    <source>
        <dbReference type="Proteomes" id="UP000826802"/>
    </source>
</evidence>
<dbReference type="PANTHER" id="PTHR46889">
    <property type="entry name" value="TRANSPOSASE INSF FOR INSERTION SEQUENCE IS3B-RELATED"/>
    <property type="match status" value="1"/>
</dbReference>
<dbReference type="GO" id="GO:0003677">
    <property type="term" value="F:DNA binding"/>
    <property type="evidence" value="ECO:0007669"/>
    <property type="project" value="InterPro"/>
</dbReference>
<name>A0AAE7QA03_9STAP</name>
<dbReference type="SUPFAM" id="SSF53098">
    <property type="entry name" value="Ribonuclease H-like"/>
    <property type="match status" value="1"/>
</dbReference>
<dbReference type="RefSeq" id="WP_203545942.1">
    <property type="nucleotide sequence ID" value="NZ_CP054482.1"/>
</dbReference>
<dbReference type="InterPro" id="IPR025948">
    <property type="entry name" value="HTH-like_dom"/>
</dbReference>
<dbReference type="GO" id="GO:0004803">
    <property type="term" value="F:transposase activity"/>
    <property type="evidence" value="ECO:0007669"/>
    <property type="project" value="InterPro"/>
</dbReference>
<dbReference type="GO" id="GO:0006313">
    <property type="term" value="P:DNA transposition"/>
    <property type="evidence" value="ECO:0007669"/>
    <property type="project" value="InterPro"/>
</dbReference>
<dbReference type="InterPro" id="IPR001584">
    <property type="entry name" value="Integrase_cat-core"/>
</dbReference>
<dbReference type="Pfam" id="PF13276">
    <property type="entry name" value="HTH_21"/>
    <property type="match status" value="1"/>
</dbReference>
<dbReference type="PROSITE" id="PS50994">
    <property type="entry name" value="INTEGRASE"/>
    <property type="match status" value="1"/>
</dbReference>
<dbReference type="EMBL" id="CP079981">
    <property type="protein sequence ID" value="QYA42433.1"/>
    <property type="molecule type" value="Genomic_DNA"/>
</dbReference>